<dbReference type="EMBL" id="JAAVTX010000009">
    <property type="protein sequence ID" value="NKE48431.1"/>
    <property type="molecule type" value="Genomic_DNA"/>
</dbReference>
<sequence>MNMTEQQRIFDGFLREADGRLEIVERALVEAKRKAGNRAPSSSLVVETIRSIKSGHGALAVHAA</sequence>
<protein>
    <submittedName>
        <fullName evidence="1">Uncharacterized protein</fullName>
    </submittedName>
</protein>
<organism evidence="1 2">
    <name type="scientific">Falsiroseomonas frigidaquae</name>
    <dbReference type="NCBI Taxonomy" id="487318"/>
    <lineage>
        <taxon>Bacteria</taxon>
        <taxon>Pseudomonadati</taxon>
        <taxon>Pseudomonadota</taxon>
        <taxon>Alphaproteobacteria</taxon>
        <taxon>Acetobacterales</taxon>
        <taxon>Roseomonadaceae</taxon>
        <taxon>Falsiroseomonas</taxon>
    </lineage>
</organism>
<accession>A0ABX1F7R8</accession>
<name>A0ABX1F7R8_9PROT</name>
<evidence type="ECO:0000313" key="1">
    <source>
        <dbReference type="EMBL" id="NKE48431.1"/>
    </source>
</evidence>
<dbReference type="RefSeq" id="WP_168054799.1">
    <property type="nucleotide sequence ID" value="NZ_JAATJR010000009.1"/>
</dbReference>
<comment type="caution">
    <text evidence="1">The sequence shown here is derived from an EMBL/GenBank/DDBJ whole genome shotgun (WGS) entry which is preliminary data.</text>
</comment>
<evidence type="ECO:0000313" key="2">
    <source>
        <dbReference type="Proteomes" id="UP000765160"/>
    </source>
</evidence>
<proteinExistence type="predicted"/>
<gene>
    <name evidence="1" type="ORF">HB662_26900</name>
</gene>
<keyword evidence="2" id="KW-1185">Reference proteome</keyword>
<reference evidence="1 2" key="1">
    <citation type="submission" date="2020-03" db="EMBL/GenBank/DDBJ databases">
        <title>Roseomonas selenitidurans sp. nov. isolated from soil.</title>
        <authorList>
            <person name="Liu H."/>
        </authorList>
    </citation>
    <scope>NUCLEOTIDE SEQUENCE [LARGE SCALE GENOMIC DNA]</scope>
    <source>
        <strain evidence="1 2">JCM 15073</strain>
    </source>
</reference>
<dbReference type="Proteomes" id="UP000765160">
    <property type="component" value="Unassembled WGS sequence"/>
</dbReference>